<dbReference type="PROSITE" id="PS51832">
    <property type="entry name" value="HD_GYP"/>
    <property type="match status" value="1"/>
</dbReference>
<dbReference type="Proteomes" id="UP000639396">
    <property type="component" value="Unassembled WGS sequence"/>
</dbReference>
<dbReference type="CDD" id="cd00077">
    <property type="entry name" value="HDc"/>
    <property type="match status" value="1"/>
</dbReference>
<evidence type="ECO:0000313" key="3">
    <source>
        <dbReference type="Proteomes" id="UP000639396"/>
    </source>
</evidence>
<keyword evidence="3" id="KW-1185">Reference proteome</keyword>
<name>A0A927H4I1_9BACL</name>
<reference evidence="2" key="1">
    <citation type="submission" date="2020-09" db="EMBL/GenBank/DDBJ databases">
        <title>A novel bacterium of genus Paenibacillus, isolated from South China Sea.</title>
        <authorList>
            <person name="Huang H."/>
            <person name="Mo K."/>
            <person name="Hu Y."/>
        </authorList>
    </citation>
    <scope>NUCLEOTIDE SEQUENCE</scope>
    <source>
        <strain evidence="2">IB182363</strain>
    </source>
</reference>
<evidence type="ECO:0000259" key="1">
    <source>
        <dbReference type="PROSITE" id="PS51832"/>
    </source>
</evidence>
<comment type="caution">
    <text evidence="2">The sequence shown here is derived from an EMBL/GenBank/DDBJ whole genome shotgun (WGS) entry which is preliminary data.</text>
</comment>
<dbReference type="SUPFAM" id="SSF109604">
    <property type="entry name" value="HD-domain/PDEase-like"/>
    <property type="match status" value="1"/>
</dbReference>
<feature type="domain" description="HD-GYP" evidence="1">
    <location>
        <begin position="127"/>
        <end position="322"/>
    </location>
</feature>
<dbReference type="InterPro" id="IPR003607">
    <property type="entry name" value="HD/PDEase_dom"/>
</dbReference>
<dbReference type="PANTHER" id="PTHR43155:SF2">
    <property type="entry name" value="CYCLIC DI-GMP PHOSPHODIESTERASE PA4108"/>
    <property type="match status" value="1"/>
</dbReference>
<dbReference type="InterPro" id="IPR037522">
    <property type="entry name" value="HD_GYP_dom"/>
</dbReference>
<protein>
    <submittedName>
        <fullName evidence="2">HD domain-containing protein</fullName>
    </submittedName>
</protein>
<organism evidence="2 3">
    <name type="scientific">Paenibacillus oceani</name>
    <dbReference type="NCBI Taxonomy" id="2772510"/>
    <lineage>
        <taxon>Bacteria</taxon>
        <taxon>Bacillati</taxon>
        <taxon>Bacillota</taxon>
        <taxon>Bacilli</taxon>
        <taxon>Bacillales</taxon>
        <taxon>Paenibacillaceae</taxon>
        <taxon>Paenibacillus</taxon>
    </lineage>
</organism>
<dbReference type="AlphaFoldDB" id="A0A927H4I1"/>
<dbReference type="PANTHER" id="PTHR43155">
    <property type="entry name" value="CYCLIC DI-GMP PHOSPHODIESTERASE PA4108-RELATED"/>
    <property type="match status" value="1"/>
</dbReference>
<dbReference type="RefSeq" id="WP_190932149.1">
    <property type="nucleotide sequence ID" value="NZ_JACXJA010000061.1"/>
</dbReference>
<dbReference type="EMBL" id="JACXJA010000061">
    <property type="protein sequence ID" value="MBD2866539.1"/>
    <property type="molecule type" value="Genomic_DNA"/>
</dbReference>
<evidence type="ECO:0000313" key="2">
    <source>
        <dbReference type="EMBL" id="MBD2866539.1"/>
    </source>
</evidence>
<gene>
    <name evidence="2" type="ORF">IDH45_31665</name>
</gene>
<proteinExistence type="predicted"/>
<accession>A0A927H4I1</accession>
<sequence>MRYDRYEDLIGKKLLHNVISAKGMMLVPVDTVLTEGHIEKLQNFHIDLFDIRAAAVELEEDSRPVWKEEQPAAELTKQAAEVRPAAENTVEFVKRADAKMQEIEKCVLHTGTIPVSEMESNLLPAIMGATQNRNIYKLFAELKAEGDFRFKHSIGTAFIAAMLGRWLQLDEKEVTTLAMAASLCDIGTVKLPSALLNKTTELAPHEFQILKQHTVIGYELLKESELDPCVALVALQHHEREDGSGYPSRLKSADIHLFSKIVALADVYLTMTTDRTGCPALPFYEVIQKLHADILQNRFDSKIGMTFLNRLMSAQVGSEIILTDERRGKIVLINANYPTSPLVSLDTEFIDLSKTSALKIKEIVG</sequence>
<dbReference type="Gene3D" id="1.10.3210.10">
    <property type="entry name" value="Hypothetical protein af1432"/>
    <property type="match status" value="1"/>
</dbReference>
<dbReference type="Pfam" id="PF13487">
    <property type="entry name" value="HD_5"/>
    <property type="match status" value="1"/>
</dbReference>